<accession>A0A077TN02</accession>
<evidence type="ECO:0000313" key="3">
    <source>
        <dbReference type="EMBL" id="VTZ69732.1"/>
    </source>
</evidence>
<dbReference type="Proteomes" id="UP000195489">
    <property type="component" value="Chromosome 12"/>
</dbReference>
<evidence type="ECO:0000313" key="6">
    <source>
        <dbReference type="Proteomes" id="UP000507163"/>
    </source>
</evidence>
<evidence type="ECO:0000313" key="5">
    <source>
        <dbReference type="Proteomes" id="UP000195489"/>
    </source>
</evidence>
<dbReference type="EMBL" id="LT608178">
    <property type="protein sequence ID" value="SCM24941.1"/>
    <property type="molecule type" value="Genomic_DNA"/>
</dbReference>
<dbReference type="EMBL" id="LT608164">
    <property type="protein sequence ID" value="SCN62170.1"/>
    <property type="molecule type" value="Genomic_DNA"/>
</dbReference>
<sequence>MEGEFNGFLPPNKDMPIPDGMKIIPGNPNDDSTPYVRNYKVNPIINEGHFQMNIGGQVPSSWSMNQIAHYVKFAGPSDSVFADKAKELLRERGYDI</sequence>
<evidence type="ECO:0000313" key="4">
    <source>
        <dbReference type="Proteomes" id="UP000071118"/>
    </source>
</evidence>
<organism evidence="1 6">
    <name type="scientific">Plasmodium chabaudi chabaudi</name>
    <dbReference type="NCBI Taxonomy" id="31271"/>
    <lineage>
        <taxon>Eukaryota</taxon>
        <taxon>Sar</taxon>
        <taxon>Alveolata</taxon>
        <taxon>Apicomplexa</taxon>
        <taxon>Aconoidasida</taxon>
        <taxon>Haemosporida</taxon>
        <taxon>Plasmodiidae</taxon>
        <taxon>Plasmodium</taxon>
        <taxon>Plasmodium (Vinckeia)</taxon>
    </lineage>
</organism>
<reference evidence="3 4" key="1">
    <citation type="journal article" date="2014" name="BMC Biol.">
        <title>A comprehensive evaluation of rodent malaria parasite genomes and gene expression.</title>
        <authorList>
            <person name="Otto T.D."/>
            <person name="Bohme U."/>
            <person name="Jackson A.P."/>
            <person name="Hunt M."/>
            <person name="Franke-Fayard B."/>
            <person name="Hoeijmakers W.A."/>
            <person name="Religa A.A."/>
            <person name="Robertson L."/>
            <person name="Sanders M."/>
            <person name="Ogun S.A."/>
            <person name="Cunningham D."/>
            <person name="Erhart A."/>
            <person name="Billker O."/>
            <person name="Khan S.M."/>
            <person name="Stunnenberg H.G."/>
            <person name="Langhorne J."/>
            <person name="Holder A.A."/>
            <person name="Waters A.P."/>
            <person name="Newbold C.I."/>
            <person name="Pain A."/>
            <person name="Berriman M."/>
            <person name="Janse C.J."/>
        </authorList>
    </citation>
    <scope>NUCLEOTIDE SEQUENCE [LARGE SCALE GENOMIC DNA]</scope>
    <source>
        <strain evidence="3 4">AS</strain>
    </source>
</reference>
<reference evidence="3" key="2">
    <citation type="submission" date="2014-05" db="EMBL/GenBank/DDBJ databases">
        <authorList>
            <person name="Aslett M.A."/>
            <person name="De Silva N."/>
        </authorList>
    </citation>
    <scope>NUCLEOTIDE SEQUENCE</scope>
    <source>
        <strain evidence="3">AS</strain>
    </source>
</reference>
<dbReference type="RefSeq" id="XP_741242.1">
    <property type="nucleotide sequence ID" value="XM_736149.1"/>
</dbReference>
<name>A0A077TN02_PLACU</name>
<dbReference type="EMBL" id="LK022889">
    <property type="protein sequence ID" value="VTZ69732.1"/>
    <property type="molecule type" value="Genomic_DNA"/>
</dbReference>
<dbReference type="AlphaFoldDB" id="A0A077TN02"/>
<gene>
    <name evidence="1" type="primary">GAMER</name>
    <name evidence="1" type="ORF">PCHAJ_000330600</name>
    <name evidence="3" type="ORF">PCHAS_1226000</name>
    <name evidence="2" type="ORF">PCHCB_000333400</name>
</gene>
<dbReference type="OrthoDB" id="390051at2759"/>
<reference evidence="5 6" key="3">
    <citation type="submission" date="2016-08" db="EMBL/GenBank/DDBJ databases">
        <authorList>
            <consortium name="Pathogen Informatics"/>
        </authorList>
    </citation>
    <scope>NUCLEOTIDE SEQUENCE [LARGE SCALE GENOMIC DNA]</scope>
    <source>
        <strain evidence="1 6">AJ</strain>
        <strain evidence="3">AS</strain>
        <strain evidence="2 5">CB</strain>
    </source>
</reference>
<dbReference type="Proteomes" id="UP000071118">
    <property type="component" value="Chromosome 12"/>
</dbReference>
<protein>
    <submittedName>
        <fullName evidence="1">Gamete release protein, putative</fullName>
    </submittedName>
</protein>
<proteinExistence type="predicted"/>
<dbReference type="Proteomes" id="UP000507163">
    <property type="component" value="Chromosome 12"/>
</dbReference>
<dbReference type="GeneID" id="3494322"/>
<evidence type="ECO:0000313" key="1">
    <source>
        <dbReference type="EMBL" id="SCM24941.1"/>
    </source>
</evidence>
<evidence type="ECO:0000313" key="2">
    <source>
        <dbReference type="EMBL" id="SCN62170.1"/>
    </source>
</evidence>
<keyword evidence="4" id="KW-1185">Reference proteome</keyword>
<dbReference type="KEGG" id="pcb:PCHAS_1226000"/>
<dbReference type="VEuPathDB" id="PlasmoDB:PCHAS_1226000"/>